<gene>
    <name evidence="3" type="ORF">E5333_04520</name>
</gene>
<accession>A0A4V3RUL2</accession>
<keyword evidence="1" id="KW-0472">Membrane</keyword>
<comment type="caution">
    <text evidence="3">The sequence shown here is derived from an EMBL/GenBank/DDBJ whole genome shotgun (WGS) entry which is preliminary data.</text>
</comment>
<reference evidence="3 4" key="1">
    <citation type="submission" date="2019-04" db="EMBL/GenBank/DDBJ databases">
        <title>Microbes associate with the intestines of laboratory mice.</title>
        <authorList>
            <person name="Navarre W."/>
            <person name="Wong E."/>
            <person name="Huang K."/>
            <person name="Tropini C."/>
            <person name="Ng K."/>
            <person name="Yu B."/>
        </authorList>
    </citation>
    <scope>NUCLEOTIDE SEQUENCE [LARGE SCALE GENOMIC DNA]</scope>
    <source>
        <strain evidence="3 4">NM06_A21</strain>
    </source>
</reference>
<proteinExistence type="predicted"/>
<dbReference type="InterPro" id="IPR016047">
    <property type="entry name" value="M23ase_b-sheet_dom"/>
</dbReference>
<keyword evidence="1" id="KW-0812">Transmembrane</keyword>
<evidence type="ECO:0000259" key="2">
    <source>
        <dbReference type="Pfam" id="PF01551"/>
    </source>
</evidence>
<organism evidence="3 4">
    <name type="scientific">Muribaculum intestinale</name>
    <dbReference type="NCBI Taxonomy" id="1796646"/>
    <lineage>
        <taxon>Bacteria</taxon>
        <taxon>Pseudomonadati</taxon>
        <taxon>Bacteroidota</taxon>
        <taxon>Bacteroidia</taxon>
        <taxon>Bacteroidales</taxon>
        <taxon>Muribaculaceae</taxon>
        <taxon>Muribaculum</taxon>
    </lineage>
</organism>
<dbReference type="Gene3D" id="2.70.70.10">
    <property type="entry name" value="Glucose Permease (Domain IIA)"/>
    <property type="match status" value="1"/>
</dbReference>
<feature type="domain" description="M23ase beta-sheet core" evidence="2">
    <location>
        <begin position="215"/>
        <end position="284"/>
    </location>
</feature>
<evidence type="ECO:0000256" key="1">
    <source>
        <dbReference type="SAM" id="Phobius"/>
    </source>
</evidence>
<dbReference type="Pfam" id="PF01551">
    <property type="entry name" value="Peptidase_M23"/>
    <property type="match status" value="1"/>
</dbReference>
<keyword evidence="1" id="KW-1133">Transmembrane helix</keyword>
<name>A0A4V3RUL2_9BACT</name>
<dbReference type="RefSeq" id="WP_123475091.1">
    <property type="nucleotide sequence ID" value="NZ_CAMRAI010000001.1"/>
</dbReference>
<dbReference type="AlphaFoldDB" id="A0A4V3RUL2"/>
<dbReference type="CDD" id="cd12797">
    <property type="entry name" value="M23_peptidase"/>
    <property type="match status" value="1"/>
</dbReference>
<dbReference type="InterPro" id="IPR011055">
    <property type="entry name" value="Dup_hybrid_motif"/>
</dbReference>
<sequence>MLIFAKTKKLRIMPSSTPISPPDQPHRGQRARHRLRTHRRFRLSFINENTFNEVWTIGMSQRKVIASIALIFVALGCMAATLIVFTPLRTLLPGYLKQEERQKNTVNVFRVDSLLKAGRETSEYLATLKSILQGDSSIVTHTGQQASAISSHSVSPDSLLPATPTEEQFVRMIDERKRYSIGNHTSAPGVSAIFLFPIRGARMLSDTSSELTVVSPPRNATVTSPGSATIIATSYSPSGLWAVTLQHTNGYVTIIDGLSSCRVKAGDSVSVGESLGNADTSHDVTIQLWSAGTRLNPLRVMPI</sequence>
<dbReference type="Proteomes" id="UP000306630">
    <property type="component" value="Unassembled WGS sequence"/>
</dbReference>
<protein>
    <submittedName>
        <fullName evidence="3">M23 family metallopeptidase</fullName>
    </submittedName>
</protein>
<evidence type="ECO:0000313" key="3">
    <source>
        <dbReference type="EMBL" id="TGY75249.1"/>
    </source>
</evidence>
<evidence type="ECO:0000313" key="4">
    <source>
        <dbReference type="Proteomes" id="UP000306630"/>
    </source>
</evidence>
<dbReference type="SUPFAM" id="SSF51261">
    <property type="entry name" value="Duplicated hybrid motif"/>
    <property type="match status" value="1"/>
</dbReference>
<feature type="transmembrane region" description="Helical" evidence="1">
    <location>
        <begin position="64"/>
        <end position="85"/>
    </location>
</feature>
<dbReference type="EMBL" id="SRYD01000013">
    <property type="protein sequence ID" value="TGY75249.1"/>
    <property type="molecule type" value="Genomic_DNA"/>
</dbReference>